<evidence type="ECO:0000313" key="2">
    <source>
        <dbReference type="Proteomes" id="UP001485043"/>
    </source>
</evidence>
<comment type="caution">
    <text evidence="1">The sequence shown here is derived from an EMBL/GenBank/DDBJ whole genome shotgun (WGS) entry which is preliminary data.</text>
</comment>
<evidence type="ECO:0000313" key="1">
    <source>
        <dbReference type="EMBL" id="KAK9853128.1"/>
    </source>
</evidence>
<dbReference type="PANTHER" id="PTHR33471:SF7">
    <property type="entry name" value="ATP-DEPENDENT ZINC METALLOPROTEASE-RELATED"/>
    <property type="match status" value="1"/>
</dbReference>
<gene>
    <name evidence="1" type="ORF">WJX84_001571</name>
</gene>
<dbReference type="EMBL" id="JALJOV010001153">
    <property type="protein sequence ID" value="KAK9853128.1"/>
    <property type="molecule type" value="Genomic_DNA"/>
</dbReference>
<sequence length="80" mass="9121">MKYDEVLGQNADMSDLQRIMLRSSKKMDDAQQQNMTRWAVYECCRLLSDYSAEYEALQAAMKSRSSVAECIRAIELTGSS</sequence>
<proteinExistence type="predicted"/>
<name>A0AAW1SPP5_9CHLO</name>
<accession>A0AAW1SPP5</accession>
<dbReference type="AlphaFoldDB" id="A0AAW1SPP5"/>
<protein>
    <submittedName>
        <fullName evidence="1">Uncharacterized protein</fullName>
    </submittedName>
</protein>
<dbReference type="PANTHER" id="PTHR33471">
    <property type="entry name" value="ATP-DEPENDENT ZINC METALLOPROTEASE-RELATED"/>
    <property type="match status" value="1"/>
</dbReference>
<dbReference type="Proteomes" id="UP001485043">
    <property type="component" value="Unassembled WGS sequence"/>
</dbReference>
<keyword evidence="2" id="KW-1185">Reference proteome</keyword>
<organism evidence="1 2">
    <name type="scientific">Apatococcus fuscideae</name>
    <dbReference type="NCBI Taxonomy" id="2026836"/>
    <lineage>
        <taxon>Eukaryota</taxon>
        <taxon>Viridiplantae</taxon>
        <taxon>Chlorophyta</taxon>
        <taxon>core chlorophytes</taxon>
        <taxon>Trebouxiophyceae</taxon>
        <taxon>Chlorellales</taxon>
        <taxon>Chlorellaceae</taxon>
        <taxon>Apatococcus</taxon>
    </lineage>
</organism>
<reference evidence="1 2" key="1">
    <citation type="journal article" date="2024" name="Nat. Commun.">
        <title>Phylogenomics reveals the evolutionary origins of lichenization in chlorophyte algae.</title>
        <authorList>
            <person name="Puginier C."/>
            <person name="Libourel C."/>
            <person name="Otte J."/>
            <person name="Skaloud P."/>
            <person name="Haon M."/>
            <person name="Grisel S."/>
            <person name="Petersen M."/>
            <person name="Berrin J.G."/>
            <person name="Delaux P.M."/>
            <person name="Dal Grande F."/>
            <person name="Keller J."/>
        </authorList>
    </citation>
    <scope>NUCLEOTIDE SEQUENCE [LARGE SCALE GENOMIC DNA]</scope>
    <source>
        <strain evidence="1 2">SAG 2523</strain>
    </source>
</reference>